<protein>
    <recommendedName>
        <fullName evidence="4 15">tRNA:m(4)X modification enzyme TRM13</fullName>
        <ecNumber evidence="3 15">2.1.1.225</ecNumber>
    </recommendedName>
</protein>
<feature type="region of interest" description="Disordered" evidence="16">
    <location>
        <begin position="110"/>
        <end position="133"/>
    </location>
</feature>
<evidence type="ECO:0000256" key="13">
    <source>
        <dbReference type="ARBA" id="ARBA00048635"/>
    </source>
</evidence>
<dbReference type="PANTHER" id="PTHR12998:SF0">
    <property type="entry name" value="TRNA:M(4)X MODIFICATION ENZYME TRM13 HOMOLOG"/>
    <property type="match status" value="1"/>
</dbReference>
<evidence type="ECO:0000256" key="15">
    <source>
        <dbReference type="RuleBase" id="RU367103"/>
    </source>
</evidence>
<organism evidence="18 19">
    <name type="scientific">Geranomyces variabilis</name>
    <dbReference type="NCBI Taxonomy" id="109894"/>
    <lineage>
        <taxon>Eukaryota</taxon>
        <taxon>Fungi</taxon>
        <taxon>Fungi incertae sedis</taxon>
        <taxon>Chytridiomycota</taxon>
        <taxon>Chytridiomycota incertae sedis</taxon>
        <taxon>Chytridiomycetes</taxon>
        <taxon>Spizellomycetales</taxon>
        <taxon>Powellomycetaceae</taxon>
        <taxon>Geranomyces</taxon>
    </lineage>
</organism>
<keyword evidence="9 15" id="KW-0479">Metal-binding</keyword>
<comment type="catalytic activity">
    <reaction evidence="13 15">
        <text>cytidine(4) in tRNA(Gly)(GCC) + S-adenosyl-L-methionine = 2'-O-methylcytidine(4) in tRNA(Gly)(GCC) + S-adenosyl-L-homocysteine + H(+)</text>
        <dbReference type="Rhea" id="RHEA:43192"/>
        <dbReference type="Rhea" id="RHEA-COMP:10399"/>
        <dbReference type="Rhea" id="RHEA-COMP:10400"/>
        <dbReference type="ChEBI" id="CHEBI:15378"/>
        <dbReference type="ChEBI" id="CHEBI:57856"/>
        <dbReference type="ChEBI" id="CHEBI:59789"/>
        <dbReference type="ChEBI" id="CHEBI:74495"/>
        <dbReference type="ChEBI" id="CHEBI:82748"/>
        <dbReference type="EC" id="2.1.1.225"/>
    </reaction>
</comment>
<dbReference type="Proteomes" id="UP001212152">
    <property type="component" value="Unassembled WGS sequence"/>
</dbReference>
<keyword evidence="11 15" id="KW-0862">Zinc</keyword>
<comment type="catalytic activity">
    <reaction evidence="14 15">
        <text>adenosine(4) in tRNA(His) + S-adenosyl-L-methionine = 2'-O-methyladenosine(4) in tRNA(His) + S-adenosyl-L-homocysteine + H(+)</text>
        <dbReference type="Rhea" id="RHEA:43196"/>
        <dbReference type="Rhea" id="RHEA-COMP:10401"/>
        <dbReference type="Rhea" id="RHEA-COMP:10402"/>
        <dbReference type="ChEBI" id="CHEBI:15378"/>
        <dbReference type="ChEBI" id="CHEBI:57856"/>
        <dbReference type="ChEBI" id="CHEBI:59789"/>
        <dbReference type="ChEBI" id="CHEBI:74411"/>
        <dbReference type="ChEBI" id="CHEBI:74477"/>
        <dbReference type="EC" id="2.1.1.225"/>
    </reaction>
</comment>
<dbReference type="InterPro" id="IPR021721">
    <property type="entry name" value="Znf_CCCH-type_TRM13"/>
</dbReference>
<dbReference type="GO" id="GO:0106050">
    <property type="term" value="F:tRNA 2'-O-methyltransferase activity"/>
    <property type="evidence" value="ECO:0007669"/>
    <property type="project" value="UniProtKB-UniRule"/>
</dbReference>
<gene>
    <name evidence="18" type="primary">TRMT13</name>
    <name evidence="18" type="ORF">HDU87_004154</name>
</gene>
<dbReference type="GO" id="GO:0008270">
    <property type="term" value="F:zinc ion binding"/>
    <property type="evidence" value="ECO:0007669"/>
    <property type="project" value="UniProtKB-KW"/>
</dbReference>
<dbReference type="EMBL" id="JADGJQ010000030">
    <property type="protein sequence ID" value="KAJ3177872.1"/>
    <property type="molecule type" value="Genomic_DNA"/>
</dbReference>
<evidence type="ECO:0000256" key="2">
    <source>
        <dbReference type="ARBA" id="ARBA00005265"/>
    </source>
</evidence>
<feature type="domain" description="CHHC U11-48K-type" evidence="17">
    <location>
        <begin position="67"/>
        <end position="94"/>
    </location>
</feature>
<dbReference type="InterPro" id="IPR029063">
    <property type="entry name" value="SAM-dependent_MTases_sf"/>
</dbReference>
<evidence type="ECO:0000313" key="18">
    <source>
        <dbReference type="EMBL" id="KAJ3177872.1"/>
    </source>
</evidence>
<dbReference type="Pfam" id="PF11722">
    <property type="entry name" value="zf-TRM13_CCCH"/>
    <property type="match status" value="1"/>
</dbReference>
<evidence type="ECO:0000256" key="6">
    <source>
        <dbReference type="ARBA" id="ARBA00022679"/>
    </source>
</evidence>
<dbReference type="EC" id="2.1.1.225" evidence="3 15"/>
<keyword evidence="7 15" id="KW-0949">S-adenosyl-L-methionine</keyword>
<evidence type="ECO:0000256" key="3">
    <source>
        <dbReference type="ARBA" id="ARBA00012810"/>
    </source>
</evidence>
<dbReference type="PROSITE" id="PS51800">
    <property type="entry name" value="ZF_CHHC_U11_48K"/>
    <property type="match status" value="1"/>
</dbReference>
<name>A0AAD5XMP8_9FUNG</name>
<dbReference type="InterPro" id="IPR022776">
    <property type="entry name" value="TRM13/UPF0224_CHHC_Znf_dom"/>
</dbReference>
<evidence type="ECO:0000256" key="14">
    <source>
        <dbReference type="ARBA" id="ARBA00049393"/>
    </source>
</evidence>
<evidence type="ECO:0000256" key="4">
    <source>
        <dbReference type="ARBA" id="ARBA00015883"/>
    </source>
</evidence>
<sequence>MTKRKSADADLKEPIPPARENECHFWIPRKRRYCHLAVNPHHQYCGQHAALEDKTRPGFVEVPGSERIPCPYDPGHNVAARALAKHLKICNKRPEPPQPYFCENINVASPSSERSAPSVVKPSDPKAPESAATTARERLFNMPREAFLKLVAKVTRVVAEVSPTDLETVILSHPSMKERLAASGNGKHAIQQASLLGHIDRQGMLVPGKLFLEFGAGKGELSKWIHLAVGESRHVLIDRGSFRQKFDANMKHSDFTWVERLSMDIKDLNLAACDRTANESMVAVSKHLCGAATDLTLRCISNFAEKSTNGGRIDGIVIALCCHHICRFGMYASPEFLARYEITESEFESICVMSSWGTCGSWEQRQAVQNGTAPVSPTAEIDVAAKEGPSDHQTNDDLAAEDLSEEHWTKMAFAEREALGLQCKRILDLGRLEYVRALGYDAELVKYADRTKSLENVALVARRKA</sequence>
<comment type="function">
    <text evidence="1 15">tRNA methylase which 2'-O-methylates cytidine(4) in tRNA(Pro) and tRNA(Gly)(GCC), and adenosine(4) in tRNA(His).</text>
</comment>
<comment type="catalytic activity">
    <reaction evidence="12 15">
        <text>cytidine(4) in tRNA(Pro) + S-adenosyl-L-methionine = 2'-O-methylcytidine(4) in tRNA(Pro) + S-adenosyl-L-homocysteine + H(+)</text>
        <dbReference type="Rhea" id="RHEA:32767"/>
        <dbReference type="Rhea" id="RHEA-COMP:10397"/>
        <dbReference type="Rhea" id="RHEA-COMP:10398"/>
        <dbReference type="ChEBI" id="CHEBI:15378"/>
        <dbReference type="ChEBI" id="CHEBI:57856"/>
        <dbReference type="ChEBI" id="CHEBI:59789"/>
        <dbReference type="ChEBI" id="CHEBI:74495"/>
        <dbReference type="ChEBI" id="CHEBI:82748"/>
        <dbReference type="EC" id="2.1.1.225"/>
    </reaction>
</comment>
<dbReference type="Pfam" id="PF05253">
    <property type="entry name" value="zf-U11-48K"/>
    <property type="match status" value="1"/>
</dbReference>
<comment type="caution">
    <text evidence="18">The sequence shown here is derived from an EMBL/GenBank/DDBJ whole genome shotgun (WGS) entry which is preliminary data.</text>
</comment>
<evidence type="ECO:0000256" key="1">
    <source>
        <dbReference type="ARBA" id="ARBA00002267"/>
    </source>
</evidence>
<keyword evidence="6 15" id="KW-0808">Transferase</keyword>
<dbReference type="AlphaFoldDB" id="A0AAD5XMP8"/>
<keyword evidence="5 15" id="KW-0489">Methyltransferase</keyword>
<evidence type="ECO:0000256" key="11">
    <source>
        <dbReference type="ARBA" id="ARBA00022833"/>
    </source>
</evidence>
<dbReference type="InterPro" id="IPR039044">
    <property type="entry name" value="Trm13"/>
</dbReference>
<evidence type="ECO:0000256" key="7">
    <source>
        <dbReference type="ARBA" id="ARBA00022691"/>
    </source>
</evidence>
<evidence type="ECO:0000259" key="17">
    <source>
        <dbReference type="PROSITE" id="PS51800"/>
    </source>
</evidence>
<evidence type="ECO:0000256" key="9">
    <source>
        <dbReference type="ARBA" id="ARBA00022723"/>
    </source>
</evidence>
<evidence type="ECO:0000256" key="5">
    <source>
        <dbReference type="ARBA" id="ARBA00022603"/>
    </source>
</evidence>
<evidence type="ECO:0000313" key="19">
    <source>
        <dbReference type="Proteomes" id="UP001212152"/>
    </source>
</evidence>
<accession>A0AAD5XMP8</accession>
<evidence type="ECO:0000256" key="8">
    <source>
        <dbReference type="ARBA" id="ARBA00022694"/>
    </source>
</evidence>
<dbReference type="SUPFAM" id="SSF53335">
    <property type="entry name" value="S-adenosyl-L-methionine-dependent methyltransferases"/>
    <property type="match status" value="1"/>
</dbReference>
<dbReference type="GO" id="GO:0030488">
    <property type="term" value="P:tRNA methylation"/>
    <property type="evidence" value="ECO:0007669"/>
    <property type="project" value="InterPro"/>
</dbReference>
<evidence type="ECO:0000256" key="10">
    <source>
        <dbReference type="ARBA" id="ARBA00022771"/>
    </source>
</evidence>
<evidence type="ECO:0000256" key="16">
    <source>
        <dbReference type="SAM" id="MobiDB-lite"/>
    </source>
</evidence>
<evidence type="ECO:0000256" key="12">
    <source>
        <dbReference type="ARBA" id="ARBA00048165"/>
    </source>
</evidence>
<keyword evidence="19" id="KW-1185">Reference proteome</keyword>
<keyword evidence="8 15" id="KW-0819">tRNA processing</keyword>
<keyword evidence="10 15" id="KW-0863">Zinc-finger</keyword>
<dbReference type="PANTHER" id="PTHR12998">
    <property type="entry name" value="TRNA:M(4)X MODIFICATION ENZYME TRM13 HOMOLOG"/>
    <property type="match status" value="1"/>
</dbReference>
<comment type="similarity">
    <text evidence="2 15">Belongs to the methyltransferase TRM13 family.</text>
</comment>
<proteinExistence type="inferred from homology"/>
<dbReference type="InterPro" id="IPR007871">
    <property type="entry name" value="Methyltransferase_TRM13"/>
</dbReference>
<reference evidence="18" key="1">
    <citation type="submission" date="2020-05" db="EMBL/GenBank/DDBJ databases">
        <title>Phylogenomic resolution of chytrid fungi.</title>
        <authorList>
            <person name="Stajich J.E."/>
            <person name="Amses K."/>
            <person name="Simmons R."/>
            <person name="Seto K."/>
            <person name="Myers J."/>
            <person name="Bonds A."/>
            <person name="Quandt C.A."/>
            <person name="Barry K."/>
            <person name="Liu P."/>
            <person name="Grigoriev I."/>
            <person name="Longcore J.E."/>
            <person name="James T.Y."/>
        </authorList>
    </citation>
    <scope>NUCLEOTIDE SEQUENCE</scope>
    <source>
        <strain evidence="18">JEL0379</strain>
    </source>
</reference>
<dbReference type="Pfam" id="PF05206">
    <property type="entry name" value="TRM13"/>
    <property type="match status" value="1"/>
</dbReference>